<dbReference type="Proteomes" id="UP000265520">
    <property type="component" value="Unassembled WGS sequence"/>
</dbReference>
<reference evidence="2 3" key="1">
    <citation type="journal article" date="2018" name="Front. Plant Sci.">
        <title>Red Clover (Trifolium pratense) and Zigzag Clover (T. medium) - A Picture of Genomic Similarities and Differences.</title>
        <authorList>
            <person name="Dluhosova J."/>
            <person name="Istvanek J."/>
            <person name="Nedelnik J."/>
            <person name="Repkova J."/>
        </authorList>
    </citation>
    <scope>NUCLEOTIDE SEQUENCE [LARGE SCALE GENOMIC DNA]</scope>
    <source>
        <strain evidence="3">cv. 10/8</strain>
        <tissue evidence="2">Leaf</tissue>
    </source>
</reference>
<feature type="compositionally biased region" description="Acidic residues" evidence="1">
    <location>
        <begin position="41"/>
        <end position="57"/>
    </location>
</feature>
<evidence type="ECO:0000313" key="3">
    <source>
        <dbReference type="Proteomes" id="UP000265520"/>
    </source>
</evidence>
<evidence type="ECO:0000313" key="2">
    <source>
        <dbReference type="EMBL" id="MCI67785.1"/>
    </source>
</evidence>
<dbReference type="EMBL" id="LXQA010723640">
    <property type="protein sequence ID" value="MCI67785.1"/>
    <property type="molecule type" value="Genomic_DNA"/>
</dbReference>
<dbReference type="AlphaFoldDB" id="A0A392U7Q6"/>
<name>A0A392U7Q6_9FABA</name>
<feature type="non-terminal residue" evidence="2">
    <location>
        <position position="1"/>
    </location>
</feature>
<protein>
    <submittedName>
        <fullName evidence="2">Uncharacterized protein</fullName>
    </submittedName>
</protein>
<keyword evidence="3" id="KW-1185">Reference proteome</keyword>
<sequence length="72" mass="7716">LKETIPESNDVPDVGASFIQPNSHAAIITEPFDDSSKSETASEEEEVQGNQEIDTDVVEVSQVGESKKNVVA</sequence>
<accession>A0A392U7Q6</accession>
<feature type="region of interest" description="Disordered" evidence="1">
    <location>
        <begin position="31"/>
        <end position="72"/>
    </location>
</feature>
<organism evidence="2 3">
    <name type="scientific">Trifolium medium</name>
    <dbReference type="NCBI Taxonomy" id="97028"/>
    <lineage>
        <taxon>Eukaryota</taxon>
        <taxon>Viridiplantae</taxon>
        <taxon>Streptophyta</taxon>
        <taxon>Embryophyta</taxon>
        <taxon>Tracheophyta</taxon>
        <taxon>Spermatophyta</taxon>
        <taxon>Magnoliopsida</taxon>
        <taxon>eudicotyledons</taxon>
        <taxon>Gunneridae</taxon>
        <taxon>Pentapetalae</taxon>
        <taxon>rosids</taxon>
        <taxon>fabids</taxon>
        <taxon>Fabales</taxon>
        <taxon>Fabaceae</taxon>
        <taxon>Papilionoideae</taxon>
        <taxon>50 kb inversion clade</taxon>
        <taxon>NPAAA clade</taxon>
        <taxon>Hologalegina</taxon>
        <taxon>IRL clade</taxon>
        <taxon>Trifolieae</taxon>
        <taxon>Trifolium</taxon>
    </lineage>
</organism>
<proteinExistence type="predicted"/>
<evidence type="ECO:0000256" key="1">
    <source>
        <dbReference type="SAM" id="MobiDB-lite"/>
    </source>
</evidence>
<comment type="caution">
    <text evidence="2">The sequence shown here is derived from an EMBL/GenBank/DDBJ whole genome shotgun (WGS) entry which is preliminary data.</text>
</comment>